<evidence type="ECO:0000256" key="12">
    <source>
        <dbReference type="PIRNR" id="PIRNR004862"/>
    </source>
</evidence>
<dbReference type="InterPro" id="IPR000067">
    <property type="entry name" value="FlgMring_FliF"/>
</dbReference>
<dbReference type="Gene3D" id="3.30.300.30">
    <property type="match status" value="1"/>
</dbReference>
<dbReference type="GO" id="GO:0009431">
    <property type="term" value="C:bacterial-type flagellum basal body, MS ring"/>
    <property type="evidence" value="ECO:0007669"/>
    <property type="project" value="InterPro"/>
</dbReference>
<evidence type="ECO:0000256" key="13">
    <source>
        <dbReference type="SAM" id="Coils"/>
    </source>
</evidence>
<evidence type="ECO:0000259" key="15">
    <source>
        <dbReference type="Pfam" id="PF01514"/>
    </source>
</evidence>
<dbReference type="EMBL" id="CP029161">
    <property type="protein sequence ID" value="AWH90689.1"/>
    <property type="molecule type" value="Genomic_DNA"/>
</dbReference>
<keyword evidence="7 14" id="KW-0812">Transmembrane</keyword>
<proteinExistence type="inferred from homology"/>
<dbReference type="Pfam" id="PF08345">
    <property type="entry name" value="YscJ_FliF_C"/>
    <property type="match status" value="1"/>
</dbReference>
<dbReference type="Proteomes" id="UP000244884">
    <property type="component" value="Chromosome"/>
</dbReference>
<comment type="subunit">
    <text evidence="11">The basal body constitutes a major portion of the flagellar organelle and consists of four rings (L,P,S, and M) mounted on a central rod. The M ring is integral to the inner membrane of the cell and may be connected to the flagellar rod via the S ring. The S (supramembrane ring) lies just distal to the M ring. The L and P rings lie in the outer membrane and the periplasmic space, respectively.</text>
</comment>
<dbReference type="PANTHER" id="PTHR30046:SF0">
    <property type="entry name" value="FLAGELLAR M-RING PROTEIN"/>
    <property type="match status" value="1"/>
</dbReference>
<evidence type="ECO:0000256" key="8">
    <source>
        <dbReference type="ARBA" id="ARBA00022989"/>
    </source>
</evidence>
<dbReference type="Pfam" id="PF01514">
    <property type="entry name" value="YscJ_FliF"/>
    <property type="match status" value="1"/>
</dbReference>
<keyword evidence="13" id="KW-0175">Coiled coil</keyword>
<evidence type="ECO:0000256" key="3">
    <source>
        <dbReference type="ARBA" id="ARBA00004651"/>
    </source>
</evidence>
<dbReference type="InterPro" id="IPR043427">
    <property type="entry name" value="YscJ/FliF"/>
</dbReference>
<evidence type="ECO:0000256" key="4">
    <source>
        <dbReference type="ARBA" id="ARBA00007971"/>
    </source>
</evidence>
<name>A0A2U8DFV2_9GAMM</name>
<dbReference type="GO" id="GO:0071973">
    <property type="term" value="P:bacterial-type flagellum-dependent cell motility"/>
    <property type="evidence" value="ECO:0007669"/>
    <property type="project" value="InterPro"/>
</dbReference>
<feature type="transmembrane region" description="Helical" evidence="14">
    <location>
        <begin position="466"/>
        <end position="484"/>
    </location>
</feature>
<keyword evidence="10 12" id="KW-0975">Bacterial flagellum</keyword>
<dbReference type="InterPro" id="IPR045851">
    <property type="entry name" value="AMP-bd_C_sf"/>
</dbReference>
<comment type="similarity">
    <text evidence="4 12">Belongs to the FliF family.</text>
</comment>
<organism evidence="17 18">
    <name type="scientific">Buchnera aphidicola</name>
    <name type="common">Melanaphis sacchari</name>
    <dbReference type="NCBI Taxonomy" id="2173854"/>
    <lineage>
        <taxon>Bacteria</taxon>
        <taxon>Pseudomonadati</taxon>
        <taxon>Pseudomonadota</taxon>
        <taxon>Gammaproteobacteria</taxon>
        <taxon>Enterobacterales</taxon>
        <taxon>Erwiniaceae</taxon>
        <taxon>Buchnera</taxon>
    </lineage>
</organism>
<feature type="transmembrane region" description="Helical" evidence="14">
    <location>
        <begin position="30"/>
        <end position="48"/>
    </location>
</feature>
<evidence type="ECO:0000313" key="17">
    <source>
        <dbReference type="EMBL" id="AWH90689.1"/>
    </source>
</evidence>
<feature type="domain" description="Flagellar M-ring N-terminal" evidence="15">
    <location>
        <begin position="50"/>
        <end position="223"/>
    </location>
</feature>
<sequence length="568" mass="65592">MNFSAIEESISEEKKKFGNFLSYFFKNSRILIILLMLSVVIAISISVWRKSPDYQVLYSNLSSEDGGAIINQLNEMKIPYQISEDSKQLLVPKENIYNIRLYLAENNLPSSSVGFELLDKEKFGVSQFSEQINYQRALEGEISRTIQKMNVIKNARIHIALPKDSLFLQDQKKPSASVFLILKPGAKLDLKQTNAILHLISSSISGLSTDNITIVDQFGTLLNHSFLEPNQINDLKLKYSEEVESRYRNKIKGILEPLFGIGNVHAQVVAQIDFNSREKTQESYAPNTRYGKQSIRSRQSIIHDEIKNEKKDYFNNVLPKKENFFKKNINNHIYQSNDKNQKNFNTAKDNKKLKDDHILLNSNINRDNTINYELNHTVSHIQSNIGEVKRLSAAVVINYVKDKKGKLVPLTLEQIKNIKNLVCESIGFSKLRGDTVHVINENFSQKNQIFSIKSRNSNQLNFFKDIFLDLLPWFISVIFFILFLKKCLFSSFLNRNLEKNILKNELDKKNKKKENKSLEKDSKFSKLNISNTEKKLSTDKLIHQICNISNQNPRIIASIIRQWMSDKK</sequence>
<dbReference type="OrthoDB" id="8554211at2"/>
<dbReference type="GO" id="GO:0003774">
    <property type="term" value="F:cytoskeletal motor activity"/>
    <property type="evidence" value="ECO:0007669"/>
    <property type="project" value="InterPro"/>
</dbReference>
<protein>
    <recommendedName>
        <fullName evidence="5 12">Flagellar M-ring protein</fullName>
    </recommendedName>
</protein>
<dbReference type="GO" id="GO:0005886">
    <property type="term" value="C:plasma membrane"/>
    <property type="evidence" value="ECO:0007669"/>
    <property type="project" value="UniProtKB-SubCell"/>
</dbReference>
<dbReference type="PANTHER" id="PTHR30046">
    <property type="entry name" value="FLAGELLAR M-RING PROTEIN"/>
    <property type="match status" value="1"/>
</dbReference>
<evidence type="ECO:0000259" key="16">
    <source>
        <dbReference type="Pfam" id="PF08345"/>
    </source>
</evidence>
<evidence type="ECO:0000256" key="5">
    <source>
        <dbReference type="ARBA" id="ARBA00017949"/>
    </source>
</evidence>
<evidence type="ECO:0000256" key="2">
    <source>
        <dbReference type="ARBA" id="ARBA00004117"/>
    </source>
</evidence>
<evidence type="ECO:0000256" key="1">
    <source>
        <dbReference type="ARBA" id="ARBA00003820"/>
    </source>
</evidence>
<comment type="function">
    <text evidence="1 12">The M ring may be actively involved in energy transduction.</text>
</comment>
<evidence type="ECO:0000256" key="9">
    <source>
        <dbReference type="ARBA" id="ARBA00023136"/>
    </source>
</evidence>
<evidence type="ECO:0000256" key="14">
    <source>
        <dbReference type="SAM" id="Phobius"/>
    </source>
</evidence>
<reference evidence="17 18" key="1">
    <citation type="submission" date="2018-04" db="EMBL/GenBank/DDBJ databases">
        <title>Genome sequence of Buchnera aphidicola from Melaphis sacchari.</title>
        <authorList>
            <person name="Geib S.M."/>
            <person name="Palmer N.A."/>
            <person name="Sattler S.E."/>
            <person name="Sarath G."/>
        </authorList>
    </citation>
    <scope>NUCLEOTIDE SEQUENCE [LARGE SCALE GENOMIC DNA]</scope>
    <source>
        <strain evidence="17 18">LSU</strain>
    </source>
</reference>
<gene>
    <name evidence="17" type="ORF">DD681_02685</name>
</gene>
<dbReference type="NCBIfam" id="TIGR00206">
    <property type="entry name" value="fliF"/>
    <property type="match status" value="1"/>
</dbReference>
<evidence type="ECO:0000256" key="6">
    <source>
        <dbReference type="ARBA" id="ARBA00022475"/>
    </source>
</evidence>
<evidence type="ECO:0000256" key="10">
    <source>
        <dbReference type="ARBA" id="ARBA00023143"/>
    </source>
</evidence>
<dbReference type="InterPro" id="IPR006182">
    <property type="entry name" value="FliF_N_dom"/>
</dbReference>
<keyword evidence="17" id="KW-0282">Flagellum</keyword>
<keyword evidence="9 14" id="KW-0472">Membrane</keyword>
<keyword evidence="8 14" id="KW-1133">Transmembrane helix</keyword>
<keyword evidence="6" id="KW-1003">Cell membrane</keyword>
<dbReference type="RefSeq" id="WP_158341464.1">
    <property type="nucleotide sequence ID" value="NZ_CP029161.1"/>
</dbReference>
<accession>A0A2U8DFV2</accession>
<dbReference type="AlphaFoldDB" id="A0A2U8DFV2"/>
<evidence type="ECO:0000313" key="18">
    <source>
        <dbReference type="Proteomes" id="UP000244884"/>
    </source>
</evidence>
<dbReference type="PIRSF" id="PIRSF004862">
    <property type="entry name" value="FliF"/>
    <property type="match status" value="1"/>
</dbReference>
<evidence type="ECO:0000256" key="11">
    <source>
        <dbReference type="ARBA" id="ARBA00025936"/>
    </source>
</evidence>
<dbReference type="InterPro" id="IPR013556">
    <property type="entry name" value="Flag_M-ring_C"/>
</dbReference>
<dbReference type="PRINTS" id="PR01009">
    <property type="entry name" value="FLGMRINGFLIF"/>
</dbReference>
<comment type="subcellular location">
    <subcellularLocation>
        <location evidence="2 12">Bacterial flagellum basal body</location>
    </subcellularLocation>
    <subcellularLocation>
        <location evidence="3">Cell membrane</location>
        <topology evidence="3">Multi-pass membrane protein</topology>
    </subcellularLocation>
</comment>
<keyword evidence="17" id="KW-0969">Cilium</keyword>
<keyword evidence="17" id="KW-0966">Cell projection</keyword>
<feature type="domain" description="Flagellar M-ring C-terminal" evidence="16">
    <location>
        <begin position="255"/>
        <end position="443"/>
    </location>
</feature>
<feature type="coiled-coil region" evidence="13">
    <location>
        <begin position="494"/>
        <end position="521"/>
    </location>
</feature>
<evidence type="ECO:0000256" key="7">
    <source>
        <dbReference type="ARBA" id="ARBA00022692"/>
    </source>
</evidence>